<reference evidence="7" key="1">
    <citation type="journal article" date="2014" name="Genome Announc.">
        <title>Draft Genome Sequences of Three Alkaliphilic Bacillus Strains, Bacillus wakoensis JCM 9140T, Bacillus akibai JCM 9157T, and Bacillus hemicellulosilyticus JCM 9152T.</title>
        <authorList>
            <person name="Yuki M."/>
            <person name="Oshima K."/>
            <person name="Suda W."/>
            <person name="Oshida Y."/>
            <person name="Kitamura K."/>
            <person name="Iida T."/>
            <person name="Hattori M."/>
            <person name="Ohkuma M."/>
        </authorList>
    </citation>
    <scope>NUCLEOTIDE SEQUENCE [LARGE SCALE GENOMIC DNA]</scope>
    <source>
        <strain evidence="7">JCM 9152</strain>
    </source>
</reference>
<evidence type="ECO:0000256" key="2">
    <source>
        <dbReference type="ARBA" id="ARBA00023125"/>
    </source>
</evidence>
<evidence type="ECO:0000256" key="5">
    <source>
        <dbReference type="SAM" id="Phobius"/>
    </source>
</evidence>
<keyword evidence="4" id="KW-0175">Coiled coil</keyword>
<keyword evidence="1" id="KW-0805">Transcription regulation</keyword>
<evidence type="ECO:0000256" key="3">
    <source>
        <dbReference type="ARBA" id="ARBA00023163"/>
    </source>
</evidence>
<keyword evidence="3" id="KW-0804">Transcription</keyword>
<keyword evidence="8" id="KW-1185">Reference proteome</keyword>
<comment type="caution">
    <text evidence="7">The sequence shown here is derived from an EMBL/GenBank/DDBJ whole genome shotgun (WGS) entry which is preliminary data.</text>
</comment>
<dbReference type="PANTHER" id="PTHR43280:SF10">
    <property type="entry name" value="REGULATORY PROTEIN POCR"/>
    <property type="match status" value="1"/>
</dbReference>
<dbReference type="Gene3D" id="1.10.10.60">
    <property type="entry name" value="Homeodomain-like"/>
    <property type="match status" value="2"/>
</dbReference>
<dbReference type="SUPFAM" id="SSF46689">
    <property type="entry name" value="Homeodomain-like"/>
    <property type="match status" value="2"/>
</dbReference>
<dbReference type="EMBL" id="BAUU01000013">
    <property type="protein sequence ID" value="GAE30651.1"/>
    <property type="molecule type" value="Genomic_DNA"/>
</dbReference>
<dbReference type="PROSITE" id="PS01124">
    <property type="entry name" value="HTH_ARAC_FAMILY_2"/>
    <property type="match status" value="1"/>
</dbReference>
<dbReference type="OrthoDB" id="1975037at2"/>
<evidence type="ECO:0000313" key="8">
    <source>
        <dbReference type="Proteomes" id="UP000018895"/>
    </source>
</evidence>
<evidence type="ECO:0000259" key="6">
    <source>
        <dbReference type="PROSITE" id="PS01124"/>
    </source>
</evidence>
<dbReference type="AlphaFoldDB" id="W4QF02"/>
<dbReference type="PANTHER" id="PTHR43280">
    <property type="entry name" value="ARAC-FAMILY TRANSCRIPTIONAL REGULATOR"/>
    <property type="match status" value="1"/>
</dbReference>
<keyword evidence="5" id="KW-0812">Transmembrane</keyword>
<dbReference type="InterPro" id="IPR018060">
    <property type="entry name" value="HTH_AraC"/>
</dbReference>
<dbReference type="STRING" id="1236971.JCM9152_2065"/>
<dbReference type="GO" id="GO:0043565">
    <property type="term" value="F:sequence-specific DNA binding"/>
    <property type="evidence" value="ECO:0007669"/>
    <property type="project" value="InterPro"/>
</dbReference>
<gene>
    <name evidence="7" type="ORF">JCM9152_2065</name>
</gene>
<dbReference type="SMART" id="SM00342">
    <property type="entry name" value="HTH_ARAC"/>
    <property type="match status" value="1"/>
</dbReference>
<evidence type="ECO:0000256" key="1">
    <source>
        <dbReference type="ARBA" id="ARBA00023015"/>
    </source>
</evidence>
<feature type="transmembrane region" description="Helical" evidence="5">
    <location>
        <begin position="6"/>
        <end position="31"/>
    </location>
</feature>
<keyword evidence="5" id="KW-0472">Membrane</keyword>
<accession>W4QF02</accession>
<sequence>MKNQSLLTKLIVFASIVSVIPVIIVGVFSYVQSSKHIQEKVNHEKVQVIRQIQSNIEQVLVTVHHSVSRSIDSPLMESVIRRPLLAEDFSIYRELRQELSNLRSYDTKVDEVILLNLQEDWIVDYTGISRLNEHPDHEQFLSYLDLEHNTTWILLENEEFVEPILVGECPYTISLVKKLPPKLSEKYGLAFTNIPSCSLAEMINVDELSDEVMITDEDYTIIVHRDPNLVGQSLVDTHYMGSLEGFNERSGQFDVSNHDESYTVTYNKSDFNDWNYISFNSIDDLTEESKTIGWITFFMITFIILTCSLYIYIISKKLYSPVNNLVSYIEEHLPERTNNKRNELELIEDHISELFSSKTNLEAELKEHSQQMKSVFINQLFTGHYKTSEINEKLISFELEDLVQSWDHMVVCTIHIDNLEKKDYQSHDVEKISFAVKNIVEETIPADNRLPTVWMDQVLILLLGFSDEQVHKDQIYNLTETIQTNIHQTLKVCISIGVSRSFSDIKAAKRGYKEGIEALKHRMTLGTGVIVHFSSMYSGKQATIFDYPKRVEDELLIAIKLGEEKKAHEQLRIWMEKVFKNAQSPREYQIYMMELLNNLLLLKQESQVSFEQLEIYHVSLYEELLQLNMRVEIEGWFQDRLIQPLIQIFQKRKESQFHNLSEKMIDMIHQRYDEEITLEECASKLHYNANYLSSVFKQETNHTFSEYLSMYRFKMAKRWLVETSMTVKEIADQLQYKNSQNFIRSFKKQEDMTPGQYRKKYQNIS</sequence>
<evidence type="ECO:0000313" key="7">
    <source>
        <dbReference type="EMBL" id="GAE30651.1"/>
    </source>
</evidence>
<dbReference type="InterPro" id="IPR009057">
    <property type="entry name" value="Homeodomain-like_sf"/>
</dbReference>
<dbReference type="Proteomes" id="UP000018895">
    <property type="component" value="Unassembled WGS sequence"/>
</dbReference>
<feature type="coiled-coil region" evidence="4">
    <location>
        <begin position="351"/>
        <end position="378"/>
    </location>
</feature>
<proteinExistence type="predicted"/>
<protein>
    <submittedName>
        <fullName evidence="7">Transcriptional regulator</fullName>
    </submittedName>
</protein>
<keyword evidence="2" id="KW-0238">DNA-binding</keyword>
<dbReference type="RefSeq" id="WP_035343535.1">
    <property type="nucleotide sequence ID" value="NZ_BAUU01000013.1"/>
</dbReference>
<feature type="domain" description="HTH araC/xylS-type" evidence="6">
    <location>
        <begin position="662"/>
        <end position="760"/>
    </location>
</feature>
<keyword evidence="5" id="KW-1133">Transmembrane helix</keyword>
<name>W4QF02_9BACI</name>
<dbReference type="Pfam" id="PF12833">
    <property type="entry name" value="HTH_18"/>
    <property type="match status" value="1"/>
</dbReference>
<dbReference type="GO" id="GO:0003700">
    <property type="term" value="F:DNA-binding transcription factor activity"/>
    <property type="evidence" value="ECO:0007669"/>
    <property type="project" value="InterPro"/>
</dbReference>
<organism evidence="7 8">
    <name type="scientific">Halalkalibacter hemicellulosilyticusJCM 9152</name>
    <dbReference type="NCBI Taxonomy" id="1236971"/>
    <lineage>
        <taxon>Bacteria</taxon>
        <taxon>Bacillati</taxon>
        <taxon>Bacillota</taxon>
        <taxon>Bacilli</taxon>
        <taxon>Bacillales</taxon>
        <taxon>Bacillaceae</taxon>
        <taxon>Halalkalibacter</taxon>
    </lineage>
</organism>
<feature type="transmembrane region" description="Helical" evidence="5">
    <location>
        <begin position="292"/>
        <end position="313"/>
    </location>
</feature>
<evidence type="ECO:0000256" key="4">
    <source>
        <dbReference type="SAM" id="Coils"/>
    </source>
</evidence>